<gene>
    <name evidence="3" type="primary">LOC111315137</name>
</gene>
<proteinExistence type="predicted"/>
<reference evidence="3" key="1">
    <citation type="submission" date="2025-08" db="UniProtKB">
        <authorList>
            <consortium name="RefSeq"/>
        </authorList>
    </citation>
    <scope>IDENTIFICATION</scope>
    <source>
        <tissue evidence="3">Fruit stalk</tissue>
    </source>
</reference>
<keyword evidence="1" id="KW-0143">Chaperone</keyword>
<protein>
    <submittedName>
        <fullName evidence="3">Mitochondrial protein import protein MAS5-like</fullName>
    </submittedName>
</protein>
<dbReference type="Proteomes" id="UP000515121">
    <property type="component" value="Unplaced"/>
</dbReference>
<evidence type="ECO:0000313" key="2">
    <source>
        <dbReference type="Proteomes" id="UP000515121"/>
    </source>
</evidence>
<sequence length="186" mass="20807">MAFAAICIMEMDCEGIVLRVLKVVSSIEPWTLSFLPSLLLSQELPATGAPAPAQDLPLYGSLTNSTIEARMEERNKDTFEGMGNERPGYYAADVTFVIAEKRHDLFRREGDGACNRNSSSKSSDWLHPSHPFIGWGEYEIIHPGYQRIIRGQVMPNTKEQGSRGKLKESRICFHHSGSDTSKNVLY</sequence>
<dbReference type="KEGG" id="dzi:111315137"/>
<dbReference type="AlphaFoldDB" id="A0A6P6B5K7"/>
<dbReference type="PANTHER" id="PTHR24078:SF574">
    <property type="entry name" value="CHAPERONE DNAJ C-TERMINAL DOMAIN-CONTAINING PROTEIN"/>
    <property type="match status" value="1"/>
</dbReference>
<evidence type="ECO:0000313" key="3">
    <source>
        <dbReference type="RefSeq" id="XP_022772463.1"/>
    </source>
</evidence>
<keyword evidence="2" id="KW-1185">Reference proteome</keyword>
<organism evidence="2 3">
    <name type="scientific">Durio zibethinus</name>
    <name type="common">Durian</name>
    <dbReference type="NCBI Taxonomy" id="66656"/>
    <lineage>
        <taxon>Eukaryota</taxon>
        <taxon>Viridiplantae</taxon>
        <taxon>Streptophyta</taxon>
        <taxon>Embryophyta</taxon>
        <taxon>Tracheophyta</taxon>
        <taxon>Spermatophyta</taxon>
        <taxon>Magnoliopsida</taxon>
        <taxon>eudicotyledons</taxon>
        <taxon>Gunneridae</taxon>
        <taxon>Pentapetalae</taxon>
        <taxon>rosids</taxon>
        <taxon>malvids</taxon>
        <taxon>Malvales</taxon>
        <taxon>Malvaceae</taxon>
        <taxon>Helicteroideae</taxon>
        <taxon>Durio</taxon>
    </lineage>
</organism>
<dbReference type="InterPro" id="IPR051339">
    <property type="entry name" value="DnaJ_subfamily_B"/>
</dbReference>
<dbReference type="Gene3D" id="2.60.260.20">
    <property type="entry name" value="Urease metallochaperone UreE, N-terminal domain"/>
    <property type="match status" value="1"/>
</dbReference>
<accession>A0A6P6B5K7</accession>
<name>A0A6P6B5K7_DURZI</name>
<dbReference type="RefSeq" id="XP_022772463.1">
    <property type="nucleotide sequence ID" value="XM_022916728.1"/>
</dbReference>
<dbReference type="GeneID" id="111315137"/>
<dbReference type="GO" id="GO:0051087">
    <property type="term" value="F:protein-folding chaperone binding"/>
    <property type="evidence" value="ECO:0007669"/>
    <property type="project" value="TreeGrafter"/>
</dbReference>
<dbReference type="GO" id="GO:0051082">
    <property type="term" value="F:unfolded protein binding"/>
    <property type="evidence" value="ECO:0007669"/>
    <property type="project" value="TreeGrafter"/>
</dbReference>
<evidence type="ECO:0000256" key="1">
    <source>
        <dbReference type="ARBA" id="ARBA00023186"/>
    </source>
</evidence>
<dbReference type="GO" id="GO:0005829">
    <property type="term" value="C:cytosol"/>
    <property type="evidence" value="ECO:0007669"/>
    <property type="project" value="TreeGrafter"/>
</dbReference>
<dbReference type="PANTHER" id="PTHR24078">
    <property type="entry name" value="DNAJ HOMOLOG SUBFAMILY C MEMBER"/>
    <property type="match status" value="1"/>
</dbReference>